<proteinExistence type="predicted"/>
<reference evidence="2" key="1">
    <citation type="journal article" date="1995" name="Indian J. Biochem. Biophys.">
        <title>Utility of a Mycobacterium tuberculosis GC-rich repetitive sequence in the diagnosis of tuberculous pleural effusion by PCR.</title>
        <authorList>
            <person name="Verma A."/>
            <person name="Dasgupta N."/>
            <person name="Aggrawal A.N."/>
            <person name="Pande J.N."/>
            <person name="Tyagi J.S."/>
        </authorList>
    </citation>
    <scope>NUCLEOTIDE SEQUENCE</scope>
    <source>
        <strain evidence="2">H37Rv</strain>
    </source>
</reference>
<evidence type="ECO:0000256" key="1">
    <source>
        <dbReference type="SAM" id="MobiDB-lite"/>
    </source>
</evidence>
<evidence type="ECO:0000313" key="2">
    <source>
        <dbReference type="EMBL" id="CAA45077.1"/>
    </source>
</evidence>
<dbReference type="AlphaFoldDB" id="P95305"/>
<protein>
    <submittedName>
        <fullName evidence="2">Predicted ORF</fullName>
    </submittedName>
</protein>
<name>P95305_MYCTX</name>
<accession>P95305</accession>
<feature type="region of interest" description="Disordered" evidence="1">
    <location>
        <begin position="16"/>
        <end position="72"/>
    </location>
</feature>
<reference evidence="2" key="2">
    <citation type="submission" date="1996-02" db="EMBL/GenBank/DDBJ databases">
        <authorList>
            <person name="Tyagi J.S."/>
        </authorList>
    </citation>
    <scope>NUCLEOTIDE SEQUENCE</scope>
    <source>
        <strain evidence="2">H37Rv</strain>
    </source>
</reference>
<dbReference type="EMBL" id="X63508">
    <property type="protein sequence ID" value="CAA45077.1"/>
    <property type="molecule type" value="Genomic_DNA"/>
</dbReference>
<feature type="compositionally biased region" description="Basic residues" evidence="1">
    <location>
        <begin position="139"/>
        <end position="150"/>
    </location>
</feature>
<organism evidence="2">
    <name type="scientific">Mycobacterium tuberculosis</name>
    <dbReference type="NCBI Taxonomy" id="1773"/>
    <lineage>
        <taxon>Bacteria</taxon>
        <taxon>Bacillati</taxon>
        <taxon>Actinomycetota</taxon>
        <taxon>Actinomycetes</taxon>
        <taxon>Mycobacteriales</taxon>
        <taxon>Mycobacteriaceae</taxon>
        <taxon>Mycobacterium</taxon>
        <taxon>Mycobacterium tuberculosis complex</taxon>
    </lineage>
</organism>
<sequence>MQRFHTFRRRQLLDGSRVAAALPTNGRRCRAQGAPRNPHRPDSRRHDDPRRASDKALERRGSSPRYLARRPPFWRPAPQPICITGEWLTPGSHAVPPGYGNPLSPFWPSSNPPAPGPGLPVGALPPFPPLPRVPISPALRRRHRPRVADA</sequence>
<feature type="compositionally biased region" description="Pro residues" evidence="1">
    <location>
        <begin position="110"/>
        <end position="134"/>
    </location>
</feature>
<feature type="region of interest" description="Disordered" evidence="1">
    <location>
        <begin position="109"/>
        <end position="150"/>
    </location>
</feature>
<feature type="compositionally biased region" description="Basic and acidic residues" evidence="1">
    <location>
        <begin position="39"/>
        <end position="61"/>
    </location>
</feature>